<evidence type="ECO:0000313" key="4">
    <source>
        <dbReference type="Proteomes" id="UP000252345"/>
    </source>
</evidence>
<organism evidence="3 4">
    <name type="scientific">Bifidobacterium xylocopae</name>
    <dbReference type="NCBI Taxonomy" id="2493119"/>
    <lineage>
        <taxon>Bacteria</taxon>
        <taxon>Bacillati</taxon>
        <taxon>Actinomycetota</taxon>
        <taxon>Actinomycetes</taxon>
        <taxon>Bifidobacteriales</taxon>
        <taxon>Bifidobacteriaceae</taxon>
        <taxon>Bifidobacterium</taxon>
    </lineage>
</organism>
<keyword evidence="1" id="KW-0812">Transmembrane</keyword>
<feature type="domain" description="VWFA" evidence="2">
    <location>
        <begin position="102"/>
        <end position="314"/>
    </location>
</feature>
<proteinExistence type="predicted"/>
<gene>
    <name evidence="3" type="ORF">CRD59_00260</name>
</gene>
<dbReference type="AlphaFoldDB" id="A0A366KFS3"/>
<dbReference type="EMBL" id="PDCH01000001">
    <property type="protein sequence ID" value="RBP99943.1"/>
    <property type="molecule type" value="Genomic_DNA"/>
</dbReference>
<dbReference type="InterPro" id="IPR036465">
    <property type="entry name" value="vWFA_dom_sf"/>
</dbReference>
<feature type="transmembrane region" description="Helical" evidence="1">
    <location>
        <begin position="69"/>
        <end position="86"/>
    </location>
</feature>
<dbReference type="PROSITE" id="PS50234">
    <property type="entry name" value="VWFA"/>
    <property type="match status" value="1"/>
</dbReference>
<keyword evidence="4" id="KW-1185">Reference proteome</keyword>
<keyword evidence="1" id="KW-1133">Transmembrane helix</keyword>
<dbReference type="SUPFAM" id="SSF53300">
    <property type="entry name" value="vWA-like"/>
    <property type="match status" value="1"/>
</dbReference>
<sequence>MIGNLTWRWPWVTVGAAALILVILCLCLLLARRGGRRNAAGPKVWSLEDDLATESASQALRNWRTLSRLSVFLLALALVLTTLLSGRPSNVDRDRETGRSRDIVLCLDVSGSTLPYDRQVLAAYQHLVSGFDGERIALSIFNSTSRTVFPLTDDYELVTRELKRASTILMGVQSQTDIDKMSDKQYQAVSDWLEGTQDRKDTTSLIGDGLVSCAAMLPGFTTRPSANRSAAPSRNSSIVLATDNVASGKPTYSLQDALELTRSAGIGVDGLYSGPKQSADDPATRQMRSLIEAQGGAFLLQGSADSIASLVDRIERRHGGDQQAVKRSSLVDAPRWWTLALSLTLGAYLLLVWRLKR</sequence>
<dbReference type="OrthoDB" id="4623238at2"/>
<dbReference type="Proteomes" id="UP000252345">
    <property type="component" value="Unassembled WGS sequence"/>
</dbReference>
<evidence type="ECO:0000256" key="1">
    <source>
        <dbReference type="SAM" id="Phobius"/>
    </source>
</evidence>
<dbReference type="Pfam" id="PF13519">
    <property type="entry name" value="VWA_2"/>
    <property type="match status" value="1"/>
</dbReference>
<evidence type="ECO:0000313" key="3">
    <source>
        <dbReference type="EMBL" id="RBP99943.1"/>
    </source>
</evidence>
<name>A0A366KFS3_9BIFI</name>
<dbReference type="Gene3D" id="3.40.50.410">
    <property type="entry name" value="von Willebrand factor, type A domain"/>
    <property type="match status" value="1"/>
</dbReference>
<evidence type="ECO:0000259" key="2">
    <source>
        <dbReference type="PROSITE" id="PS50234"/>
    </source>
</evidence>
<reference evidence="3 4" key="1">
    <citation type="submission" date="2017-10" db="EMBL/GenBank/DDBJ databases">
        <title>Bifidobacterium xylocopum sp. nov. and Bifidobacterium aemilianum sp. nov., from the carpenter bee (Xylocopa violacea) digestive tract.</title>
        <authorList>
            <person name="Alberoni D."/>
            <person name="Baffoni L."/>
            <person name="Di Gioia D."/>
            <person name="Gaggia F."/>
            <person name="Biavati B."/>
        </authorList>
    </citation>
    <scope>NUCLEOTIDE SEQUENCE [LARGE SCALE GENOMIC DNA]</scope>
    <source>
        <strain evidence="3 4">XV2</strain>
    </source>
</reference>
<protein>
    <submittedName>
        <fullName evidence="3">VWA domain-containing protein</fullName>
    </submittedName>
</protein>
<feature type="transmembrane region" description="Helical" evidence="1">
    <location>
        <begin position="336"/>
        <end position="355"/>
    </location>
</feature>
<dbReference type="InterPro" id="IPR002035">
    <property type="entry name" value="VWF_A"/>
</dbReference>
<feature type="transmembrane region" description="Helical" evidence="1">
    <location>
        <begin position="12"/>
        <end position="31"/>
    </location>
</feature>
<comment type="caution">
    <text evidence="3">The sequence shown here is derived from an EMBL/GenBank/DDBJ whole genome shotgun (WGS) entry which is preliminary data.</text>
</comment>
<dbReference type="RefSeq" id="WP_113852605.1">
    <property type="nucleotide sequence ID" value="NZ_PDCH01000001.1"/>
</dbReference>
<accession>A0A366KFS3</accession>
<keyword evidence="1" id="KW-0472">Membrane</keyword>